<dbReference type="AlphaFoldDB" id="A0AAD5ULF4"/>
<protein>
    <recommendedName>
        <fullName evidence="7">Anti-silencing function protein 1</fullName>
    </recommendedName>
</protein>
<dbReference type="PANTHER" id="PTHR12040:SF0">
    <property type="entry name" value="HISTONE CHAPERONE ASF1"/>
    <property type="match status" value="1"/>
</dbReference>
<dbReference type="SUPFAM" id="SSF101546">
    <property type="entry name" value="ASF1-like"/>
    <property type="match status" value="1"/>
</dbReference>
<gene>
    <name evidence="8" type="primary">ASF1A</name>
    <name evidence="8" type="ORF">HK103_003583</name>
</gene>
<name>A0AAD5ULF4_9FUNG</name>
<dbReference type="EMBL" id="JADGKB010000027">
    <property type="protein sequence ID" value="KAJ3258461.1"/>
    <property type="molecule type" value="Genomic_DNA"/>
</dbReference>
<evidence type="ECO:0000256" key="5">
    <source>
        <dbReference type="ARBA" id="ARBA00023186"/>
    </source>
</evidence>
<dbReference type="GO" id="GO:0006335">
    <property type="term" value="P:DNA replication-dependent chromatin assembly"/>
    <property type="evidence" value="ECO:0007669"/>
    <property type="project" value="TreeGrafter"/>
</dbReference>
<comment type="subcellular location">
    <subcellularLocation>
        <location evidence="1">Nucleus</location>
    </subcellularLocation>
</comment>
<dbReference type="PANTHER" id="PTHR12040">
    <property type="entry name" value="ANTI-SILENCING PROTEIN 1"/>
    <property type="match status" value="1"/>
</dbReference>
<proteinExistence type="inferred from homology"/>
<evidence type="ECO:0000313" key="9">
    <source>
        <dbReference type="Proteomes" id="UP001210925"/>
    </source>
</evidence>
<evidence type="ECO:0000256" key="2">
    <source>
        <dbReference type="ARBA" id="ARBA00006051"/>
    </source>
</evidence>
<keyword evidence="4" id="KW-0804">Transcription</keyword>
<accession>A0AAD5ULF4</accession>
<keyword evidence="5" id="KW-0143">Chaperone</keyword>
<evidence type="ECO:0000256" key="3">
    <source>
        <dbReference type="ARBA" id="ARBA00023015"/>
    </source>
</evidence>
<dbReference type="Gene3D" id="2.60.40.1490">
    <property type="entry name" value="Histone chaperone ASF1-like"/>
    <property type="match status" value="1"/>
</dbReference>
<organism evidence="8 9">
    <name type="scientific">Boothiomyces macroporosus</name>
    <dbReference type="NCBI Taxonomy" id="261099"/>
    <lineage>
        <taxon>Eukaryota</taxon>
        <taxon>Fungi</taxon>
        <taxon>Fungi incertae sedis</taxon>
        <taxon>Chytridiomycota</taxon>
        <taxon>Chytridiomycota incertae sedis</taxon>
        <taxon>Chytridiomycetes</taxon>
        <taxon>Rhizophydiales</taxon>
        <taxon>Terramycetaceae</taxon>
        <taxon>Boothiomyces</taxon>
    </lineage>
</organism>
<dbReference type="GO" id="GO:0042393">
    <property type="term" value="F:histone binding"/>
    <property type="evidence" value="ECO:0007669"/>
    <property type="project" value="TreeGrafter"/>
</dbReference>
<dbReference type="GO" id="GO:0005634">
    <property type="term" value="C:nucleus"/>
    <property type="evidence" value="ECO:0007669"/>
    <property type="project" value="UniProtKB-SubCell"/>
</dbReference>
<keyword evidence="6" id="KW-0539">Nucleus</keyword>
<evidence type="ECO:0000256" key="7">
    <source>
        <dbReference type="ARBA" id="ARBA00032776"/>
    </source>
</evidence>
<sequence length="184" mass="20949">MSLVNLVNVEILNNPSGYFDNFQFEITFEVLSELQEDLEFKVIYVGSAESTNNDQVLESVMVGPGISYVIVVPVGVSKFVLEAPAPKVELIPESDIVGLTVMLLSCFYRDKEFIRVGYYVNNDYVDPELRENPPSSPDFSKLCRSILAEKPRVTRFPIPWDNLEEKQEEKVQDQDMSEVMNIEV</sequence>
<keyword evidence="3" id="KW-0805">Transcription regulation</keyword>
<keyword evidence="9" id="KW-1185">Reference proteome</keyword>
<evidence type="ECO:0000313" key="8">
    <source>
        <dbReference type="EMBL" id="KAJ3258461.1"/>
    </source>
</evidence>
<comment type="caution">
    <text evidence="8">The sequence shown here is derived from an EMBL/GenBank/DDBJ whole genome shotgun (WGS) entry which is preliminary data.</text>
</comment>
<evidence type="ECO:0000256" key="6">
    <source>
        <dbReference type="ARBA" id="ARBA00023242"/>
    </source>
</evidence>
<dbReference type="Proteomes" id="UP001210925">
    <property type="component" value="Unassembled WGS sequence"/>
</dbReference>
<dbReference type="Pfam" id="PF04729">
    <property type="entry name" value="ASF1_hist_chap"/>
    <property type="match status" value="1"/>
</dbReference>
<evidence type="ECO:0000256" key="1">
    <source>
        <dbReference type="ARBA" id="ARBA00004123"/>
    </source>
</evidence>
<reference evidence="8" key="1">
    <citation type="submission" date="2020-05" db="EMBL/GenBank/DDBJ databases">
        <title>Phylogenomic resolution of chytrid fungi.</title>
        <authorList>
            <person name="Stajich J.E."/>
            <person name="Amses K."/>
            <person name="Simmons R."/>
            <person name="Seto K."/>
            <person name="Myers J."/>
            <person name="Bonds A."/>
            <person name="Quandt C.A."/>
            <person name="Barry K."/>
            <person name="Liu P."/>
            <person name="Grigoriev I."/>
            <person name="Longcore J.E."/>
            <person name="James T.Y."/>
        </authorList>
    </citation>
    <scope>NUCLEOTIDE SEQUENCE</scope>
    <source>
        <strain evidence="8">PLAUS21</strain>
    </source>
</reference>
<dbReference type="InterPro" id="IPR006818">
    <property type="entry name" value="ASF1-like"/>
</dbReference>
<dbReference type="GO" id="GO:0000785">
    <property type="term" value="C:chromatin"/>
    <property type="evidence" value="ECO:0007669"/>
    <property type="project" value="TreeGrafter"/>
</dbReference>
<dbReference type="InterPro" id="IPR036747">
    <property type="entry name" value="ASF1-like_sf"/>
</dbReference>
<evidence type="ECO:0000256" key="4">
    <source>
        <dbReference type="ARBA" id="ARBA00023163"/>
    </source>
</evidence>
<comment type="similarity">
    <text evidence="2">Belongs to the ASF1 family.</text>
</comment>